<accession>C0CTC4</accession>
<dbReference type="AlphaFoldDB" id="C0CTC4"/>
<keyword evidence="2" id="KW-1185">Reference proteome</keyword>
<dbReference type="HOGENOM" id="CLU_2521650_0_0_9"/>
<dbReference type="Proteomes" id="UP000004756">
    <property type="component" value="Unassembled WGS sequence"/>
</dbReference>
<evidence type="ECO:0000313" key="2">
    <source>
        <dbReference type="Proteomes" id="UP000004756"/>
    </source>
</evidence>
<protein>
    <submittedName>
        <fullName evidence="1">Uncharacterized protein</fullName>
    </submittedName>
</protein>
<dbReference type="EMBL" id="ACCJ01000015">
    <property type="protein sequence ID" value="EEG57640.1"/>
    <property type="molecule type" value="Genomic_DNA"/>
</dbReference>
<name>C0CTC4_9FIRM</name>
<comment type="caution">
    <text evidence="1">The sequence shown here is derived from an EMBL/GenBank/DDBJ whole genome shotgun (WGS) entry which is preliminary data.</text>
</comment>
<reference evidence="1 2" key="1">
    <citation type="submission" date="2009-01" db="EMBL/GenBank/DDBJ databases">
        <authorList>
            <person name="Fulton L."/>
            <person name="Clifton S."/>
            <person name="Fulton B."/>
            <person name="Xu J."/>
            <person name="Minx P."/>
            <person name="Pepin K.H."/>
            <person name="Johnson M."/>
            <person name="Bhonagiri V."/>
            <person name="Nash W.E."/>
            <person name="Mardis E.R."/>
            <person name="Wilson R.K."/>
        </authorList>
    </citation>
    <scope>NUCLEOTIDE SEQUENCE [LARGE SCALE GENOMIC DNA]</scope>
    <source>
        <strain evidence="1 2">DSM 15981</strain>
    </source>
</reference>
<gene>
    <name evidence="1" type="ORF">CLOSTASPAR_00222</name>
</gene>
<organism evidence="1 2">
    <name type="scientific">[Clostridium] asparagiforme DSM 15981</name>
    <dbReference type="NCBI Taxonomy" id="518636"/>
    <lineage>
        <taxon>Bacteria</taxon>
        <taxon>Bacillati</taxon>
        <taxon>Bacillota</taxon>
        <taxon>Clostridia</taxon>
        <taxon>Lachnospirales</taxon>
        <taxon>Lachnospiraceae</taxon>
        <taxon>Enterocloster</taxon>
    </lineage>
</organism>
<evidence type="ECO:0000313" key="1">
    <source>
        <dbReference type="EMBL" id="EEG57640.1"/>
    </source>
</evidence>
<proteinExistence type="predicted"/>
<sequence length="84" mass="9923">MRGITKNTRKCSQKPIKLCNIDKNAVERCIRLSIDNKNRAVYNSEYIRNDEDIRNKEYTPSRGARKTGAYFFIRNRLIILMIVI</sequence>
<reference evidence="1 2" key="2">
    <citation type="submission" date="2009-02" db="EMBL/GenBank/DDBJ databases">
        <title>Draft genome sequence of Clostridium asparagiforme (DSM 15981).</title>
        <authorList>
            <person name="Sudarsanam P."/>
            <person name="Ley R."/>
            <person name="Guruge J."/>
            <person name="Turnbaugh P.J."/>
            <person name="Mahowald M."/>
            <person name="Liep D."/>
            <person name="Gordon J."/>
        </authorList>
    </citation>
    <scope>NUCLEOTIDE SEQUENCE [LARGE SCALE GENOMIC DNA]</scope>
    <source>
        <strain evidence="1 2">DSM 15981</strain>
    </source>
</reference>